<dbReference type="EMBL" id="LNIX01000028">
    <property type="protein sequence ID" value="OXA41726.1"/>
    <property type="molecule type" value="Genomic_DNA"/>
</dbReference>
<feature type="region of interest" description="Disordered" evidence="1">
    <location>
        <begin position="138"/>
        <end position="189"/>
    </location>
</feature>
<feature type="compositionally biased region" description="Basic and acidic residues" evidence="1">
    <location>
        <begin position="85"/>
        <end position="97"/>
    </location>
</feature>
<feature type="region of interest" description="Disordered" evidence="1">
    <location>
        <begin position="85"/>
        <end position="106"/>
    </location>
</feature>
<evidence type="ECO:0000313" key="3">
    <source>
        <dbReference type="Proteomes" id="UP000198287"/>
    </source>
</evidence>
<comment type="caution">
    <text evidence="2">The sequence shown here is derived from an EMBL/GenBank/DDBJ whole genome shotgun (WGS) entry which is preliminary data.</text>
</comment>
<evidence type="ECO:0000313" key="2">
    <source>
        <dbReference type="EMBL" id="OXA41726.1"/>
    </source>
</evidence>
<keyword evidence="3" id="KW-1185">Reference proteome</keyword>
<dbReference type="AlphaFoldDB" id="A0A226DBV2"/>
<sequence>MVLETRCESEGEEVTIDLDSDDDMVDHAMQLRYTRENVKVLKHDKDICRTNKPSARSEVVKDKSLDEVIAERKIIAPASKWNKDKDGIEKRNQKFQDVDDPANFDNKVDKRRQKFGSIGNIDLKSSEDISLDDIIKKNQSPKQTNASKLGQSLDEIIQGPKRKNGISNGNGERNGQPERGGEKRRRTAEEMAFDEDPEYVMSGIEVIEKLTKQSGFIVQQEIAKQTDHALGRSHNWRAVAKCGEVSVTVDGSFKELSKQAAAYELIKTLKELDPKHFYPKCCIPEAHFYDNLVFVKLDEVCAELGLTDIRFETRQRKRNGTDIFTTTYFIGDDEFTGTSTNQEHSQLFAAKGAYETYSQKKFPRGSYHVLENDKTGQLECQESSAAHSITIGMDVLAGLLMPGVEDLEADHIGGEDR</sequence>
<proteinExistence type="predicted"/>
<evidence type="ECO:0000256" key="1">
    <source>
        <dbReference type="SAM" id="MobiDB-lite"/>
    </source>
</evidence>
<gene>
    <name evidence="2" type="ORF">Fcan01_23375</name>
</gene>
<organism evidence="2 3">
    <name type="scientific">Folsomia candida</name>
    <name type="common">Springtail</name>
    <dbReference type="NCBI Taxonomy" id="158441"/>
    <lineage>
        <taxon>Eukaryota</taxon>
        <taxon>Metazoa</taxon>
        <taxon>Ecdysozoa</taxon>
        <taxon>Arthropoda</taxon>
        <taxon>Hexapoda</taxon>
        <taxon>Collembola</taxon>
        <taxon>Entomobryomorpha</taxon>
        <taxon>Isotomoidea</taxon>
        <taxon>Isotomidae</taxon>
        <taxon>Proisotominae</taxon>
        <taxon>Folsomia</taxon>
    </lineage>
</organism>
<protein>
    <submittedName>
        <fullName evidence="2">Uncharacterized protein</fullName>
    </submittedName>
</protein>
<accession>A0A226DBV2</accession>
<reference evidence="2 3" key="1">
    <citation type="submission" date="2015-12" db="EMBL/GenBank/DDBJ databases">
        <title>The genome of Folsomia candida.</title>
        <authorList>
            <person name="Faddeeva A."/>
            <person name="Derks M.F."/>
            <person name="Anvar Y."/>
            <person name="Smit S."/>
            <person name="Van Straalen N."/>
            <person name="Roelofs D."/>
        </authorList>
    </citation>
    <scope>NUCLEOTIDE SEQUENCE [LARGE SCALE GENOMIC DNA]</scope>
    <source>
        <strain evidence="2 3">VU population</strain>
        <tissue evidence="2">Whole body</tissue>
    </source>
</reference>
<name>A0A226DBV2_FOLCA</name>
<dbReference type="Proteomes" id="UP000198287">
    <property type="component" value="Unassembled WGS sequence"/>
</dbReference>
<feature type="compositionally biased region" description="Polar residues" evidence="1">
    <location>
        <begin position="138"/>
        <end position="150"/>
    </location>
</feature>